<dbReference type="Proteomes" id="UP000266743">
    <property type="component" value="Chromosome 5"/>
</dbReference>
<comment type="catalytic activity">
    <reaction evidence="1">
        <text>ATP = 3',5'-cyclic AMP + diphosphate</text>
        <dbReference type="Rhea" id="RHEA:15389"/>
        <dbReference type="ChEBI" id="CHEBI:30616"/>
        <dbReference type="ChEBI" id="CHEBI:33019"/>
        <dbReference type="ChEBI" id="CHEBI:58165"/>
        <dbReference type="EC" id="4.6.1.1"/>
    </reaction>
</comment>
<comment type="cofactor">
    <cofactor evidence="2">
        <name>Mg(2+)</name>
        <dbReference type="ChEBI" id="CHEBI:18420"/>
    </cofactor>
</comment>
<keyword evidence="20" id="KW-0175">Coiled coil</keyword>
<dbReference type="PANTHER" id="PTHR43081:SF1">
    <property type="entry name" value="ADENYLATE CYCLASE, TERMINAL-DIFFERENTIATION SPECIFIC"/>
    <property type="match status" value="1"/>
</dbReference>
<dbReference type="FunFam" id="3.30.70.1230:FF:000022">
    <property type="entry name" value="Receptor-type adenylate cyclase GRESAG 4, putative"/>
    <property type="match status" value="1"/>
</dbReference>
<evidence type="ECO:0000256" key="7">
    <source>
        <dbReference type="ARBA" id="ARBA00022692"/>
    </source>
</evidence>
<dbReference type="GO" id="GO:0016020">
    <property type="term" value="C:membrane"/>
    <property type="evidence" value="ECO:0007669"/>
    <property type="project" value="UniProtKB-SubCell"/>
</dbReference>
<keyword evidence="9" id="KW-0547">Nucleotide-binding</keyword>
<comment type="similarity">
    <text evidence="5">Belongs to the adenylyl cyclase class-3 family.</text>
</comment>
<evidence type="ECO:0000256" key="1">
    <source>
        <dbReference type="ARBA" id="ARBA00001593"/>
    </source>
</evidence>
<evidence type="ECO:0000256" key="5">
    <source>
        <dbReference type="ARBA" id="ARBA00005381"/>
    </source>
</evidence>
<evidence type="ECO:0000256" key="18">
    <source>
        <dbReference type="ARBA" id="ARBA00032597"/>
    </source>
</evidence>
<dbReference type="InterPro" id="IPR050697">
    <property type="entry name" value="Adenylyl/Guanylyl_Cyclase_3/4"/>
</dbReference>
<evidence type="ECO:0000256" key="12">
    <source>
        <dbReference type="ARBA" id="ARBA00022989"/>
    </source>
</evidence>
<dbReference type="InterPro" id="IPR029787">
    <property type="entry name" value="Nucleotide_cyclase"/>
</dbReference>
<gene>
    <name evidence="21" type="ORF">DPX39_050050800</name>
</gene>
<feature type="coiled-coil region" evidence="20">
    <location>
        <begin position="742"/>
        <end position="769"/>
    </location>
</feature>
<name>A0A3L6LBF9_9TRYP</name>
<dbReference type="GO" id="GO:0004016">
    <property type="term" value="F:adenylate cyclase activity"/>
    <property type="evidence" value="ECO:0007669"/>
    <property type="project" value="UniProtKB-EC"/>
</dbReference>
<dbReference type="SUPFAM" id="SSF55073">
    <property type="entry name" value="Nucleotide cyclase"/>
    <property type="match status" value="1"/>
</dbReference>
<evidence type="ECO:0000256" key="13">
    <source>
        <dbReference type="ARBA" id="ARBA00022998"/>
    </source>
</evidence>
<evidence type="ECO:0000256" key="6">
    <source>
        <dbReference type="ARBA" id="ARBA00012201"/>
    </source>
</evidence>
<evidence type="ECO:0000256" key="9">
    <source>
        <dbReference type="ARBA" id="ARBA00022741"/>
    </source>
</evidence>
<keyword evidence="17" id="KW-0456">Lyase</keyword>
<keyword evidence="7" id="KW-0812">Transmembrane</keyword>
<evidence type="ECO:0000256" key="2">
    <source>
        <dbReference type="ARBA" id="ARBA00001946"/>
    </source>
</evidence>
<evidence type="ECO:0000256" key="11">
    <source>
        <dbReference type="ARBA" id="ARBA00022842"/>
    </source>
</evidence>
<feature type="coiled-coil region" evidence="20">
    <location>
        <begin position="202"/>
        <end position="283"/>
    </location>
</feature>
<accession>A0A3L6LBF9</accession>
<keyword evidence="14" id="KW-0472">Membrane</keyword>
<evidence type="ECO:0000256" key="10">
    <source>
        <dbReference type="ARBA" id="ARBA00022840"/>
    </source>
</evidence>
<dbReference type="PANTHER" id="PTHR43081">
    <property type="entry name" value="ADENYLATE CYCLASE, TERMINAL-DIFFERENTIATION SPECIFIC-RELATED"/>
    <property type="match status" value="1"/>
</dbReference>
<evidence type="ECO:0000256" key="16">
    <source>
        <dbReference type="ARBA" id="ARBA00023180"/>
    </source>
</evidence>
<organism evidence="21">
    <name type="scientific">Trypanosoma brucei equiperdum</name>
    <dbReference type="NCBI Taxonomy" id="630700"/>
    <lineage>
        <taxon>Eukaryota</taxon>
        <taxon>Discoba</taxon>
        <taxon>Euglenozoa</taxon>
        <taxon>Kinetoplastea</taxon>
        <taxon>Metakinetoplastina</taxon>
        <taxon>Trypanosomatida</taxon>
        <taxon>Trypanosomatidae</taxon>
        <taxon>Trypanosoma</taxon>
    </lineage>
</organism>
<dbReference type="EC" id="4.6.1.1" evidence="6"/>
<dbReference type="Gene3D" id="3.30.70.1230">
    <property type="entry name" value="Nucleotide cyclase"/>
    <property type="match status" value="1"/>
</dbReference>
<reference evidence="21" key="1">
    <citation type="submission" date="2018-09" db="EMBL/GenBank/DDBJ databases">
        <title>whole genome sequence of T. equiperdum IVM-t1 strain.</title>
        <authorList>
            <person name="Suganuma K."/>
        </authorList>
    </citation>
    <scope>NUCLEOTIDE SEQUENCE [LARGE SCALE GENOMIC DNA]</scope>
    <source>
        <strain evidence="21">IVM-t1</strain>
    </source>
</reference>
<sequence length="845" mass="95779">MSDEAPPNKWETPESASAARAVGVYGGGCTPGTYLKTATGVQRGEELFHRPELERPWRTTAEQRHVMSIALREKEIEALMRKCSSLRTKLGNAKHEAKCIEFAMTEKSKEEIGELRDEVKRLEGLLKGENEQHLKLKETMEHQLRMQKLQHEKEQMMLKNECRVLNERVENLTKIYQQQVDDVKKAAAQELDHVESLCNARVEELTKELEAVRATNRVAEERHTEGQALMKNLVHRIESEYKERSTETERRIGDMRARLEDEKKKLSEEREEAVKEAATAAERLVLANAASQEVEQRFKQWDIYILRILDDIYSAFVSCAPEQAVEPHSLEVQEAALLYAPRCIVEDPEAKLVVERIVTRLLQLKTIDTNCEAPVSKESDFDCLLAKLDAKQERLSRALVEIEGKCSEASVSLNRALSRLYFFCDDLENAISHSGSVPPPQRNVVFACLRVFNGDLMWVEDAEKAQAAISLMNCVLRPKMAQYGAYECYCDGTSMLLAFDDPVAACRFCTETQKWLMTLPWSQSLLESSWGSEVRCQGTNEVVFRGLRLAMAVHTGDTFVEPLSIPVGDSYRCHYYGRAVSQTVHACSTARGGQILVSQAVWERCGPRKHELGALVVRELGVIPTAFFDAEKNSYEKEPIQFFQVFAETLKNRSFNDAGDADVCETDPLGDLNKFLFQSELKGMEGRCVALKRAISAAQEEFGVIDGSIRSLTIKVREAKSHFQLIPPVEMVMHLNNMYTVMERIALRASELRDTIVTLERRQEDLSAQTKGLRSQCSHMISSSARLKEIQIKADVIESSYREQIRGMTAGHREKVEQLHRELQERDQKIRDLCRNVGHVGSGGN</sequence>
<evidence type="ECO:0000313" key="21">
    <source>
        <dbReference type="EMBL" id="RHW72567.1"/>
    </source>
</evidence>
<evidence type="ECO:0000256" key="20">
    <source>
        <dbReference type="SAM" id="Coils"/>
    </source>
</evidence>
<evidence type="ECO:0000256" key="19">
    <source>
        <dbReference type="ARBA" id="ARBA00032637"/>
    </source>
</evidence>
<evidence type="ECO:0000256" key="3">
    <source>
        <dbReference type="ARBA" id="ARBA00002708"/>
    </source>
</evidence>
<keyword evidence="11" id="KW-0460">Magnesium</keyword>
<evidence type="ECO:0000256" key="4">
    <source>
        <dbReference type="ARBA" id="ARBA00004141"/>
    </source>
</evidence>
<dbReference type="AlphaFoldDB" id="A0A3L6LBF9"/>
<proteinExistence type="inferred from homology"/>
<comment type="caution">
    <text evidence="21">The sequence shown here is derived from an EMBL/GenBank/DDBJ whole genome shotgun (WGS) entry which is preliminary data.</text>
</comment>
<comment type="function">
    <text evidence="3">Could act as a receptor for an unknown ligand.</text>
</comment>
<evidence type="ECO:0000256" key="8">
    <source>
        <dbReference type="ARBA" id="ARBA00022723"/>
    </source>
</evidence>
<evidence type="ECO:0000256" key="17">
    <source>
        <dbReference type="ARBA" id="ARBA00023239"/>
    </source>
</evidence>
<keyword evidence="12" id="KW-1133">Transmembrane helix</keyword>
<comment type="subcellular location">
    <subcellularLocation>
        <location evidence="4">Membrane</location>
        <topology evidence="4">Multi-pass membrane protein</topology>
    </subcellularLocation>
</comment>
<dbReference type="GO" id="GO:0005524">
    <property type="term" value="F:ATP binding"/>
    <property type="evidence" value="ECO:0007669"/>
    <property type="project" value="UniProtKB-KW"/>
</dbReference>
<dbReference type="SMR" id="A0A3L6LBF9"/>
<keyword evidence="8" id="KW-0479">Metal-binding</keyword>
<protein>
    <recommendedName>
        <fullName evidence="6">adenylate cyclase</fullName>
        <ecNumber evidence="6">4.6.1.1</ecNumber>
    </recommendedName>
    <alternativeName>
        <fullName evidence="18">ATP pyrophosphate-lyase</fullName>
    </alternativeName>
    <alternativeName>
        <fullName evidence="19">Adenylyl cyclase</fullName>
    </alternativeName>
</protein>
<keyword evidence="13" id="KW-0115">cAMP biosynthesis</keyword>
<dbReference type="EMBL" id="QSBY01000005">
    <property type="protein sequence ID" value="RHW72567.1"/>
    <property type="molecule type" value="Genomic_DNA"/>
</dbReference>
<evidence type="ECO:0000256" key="14">
    <source>
        <dbReference type="ARBA" id="ARBA00023136"/>
    </source>
</evidence>
<feature type="coiled-coil region" evidence="20">
    <location>
        <begin position="76"/>
        <end position="139"/>
    </location>
</feature>
<keyword evidence="16" id="KW-0325">Glycoprotein</keyword>
<dbReference type="GO" id="GO:0046872">
    <property type="term" value="F:metal ion binding"/>
    <property type="evidence" value="ECO:0007669"/>
    <property type="project" value="UniProtKB-KW"/>
</dbReference>
<keyword evidence="10" id="KW-0067">ATP-binding</keyword>
<keyword evidence="15" id="KW-0675">Receptor</keyword>
<dbReference type="GO" id="GO:0006171">
    <property type="term" value="P:cAMP biosynthetic process"/>
    <property type="evidence" value="ECO:0007669"/>
    <property type="project" value="UniProtKB-KW"/>
</dbReference>
<evidence type="ECO:0000256" key="15">
    <source>
        <dbReference type="ARBA" id="ARBA00023170"/>
    </source>
</evidence>